<keyword evidence="2" id="KW-1185">Reference proteome</keyword>
<gene>
    <name evidence="1" type="ORF">V1477_012084</name>
</gene>
<name>A0ABD2BWH9_VESMC</name>
<comment type="caution">
    <text evidence="1">The sequence shown here is derived from an EMBL/GenBank/DDBJ whole genome shotgun (WGS) entry which is preliminary data.</text>
</comment>
<evidence type="ECO:0000313" key="1">
    <source>
        <dbReference type="EMBL" id="KAL2737128.1"/>
    </source>
</evidence>
<reference evidence="1 2" key="1">
    <citation type="journal article" date="2024" name="Ann. Entomol. Soc. Am.">
        <title>Genomic analyses of the southern and eastern yellowjacket wasps (Hymenoptera: Vespidae) reveal evolutionary signatures of social life.</title>
        <authorList>
            <person name="Catto M.A."/>
            <person name="Caine P.B."/>
            <person name="Orr S.E."/>
            <person name="Hunt B.G."/>
            <person name="Goodisman M.A.D."/>
        </authorList>
    </citation>
    <scope>NUCLEOTIDE SEQUENCE [LARGE SCALE GENOMIC DNA]</scope>
    <source>
        <strain evidence="1">232</strain>
        <tissue evidence="1">Head and thorax</tissue>
    </source>
</reference>
<sequence>MRKERGKNVPHESIGSVRNFMKDSTYVPNNAEMRLSLKAINIQPILERFQDGAVAARRIRRMALA</sequence>
<dbReference type="EMBL" id="JAYRBN010000065">
    <property type="protein sequence ID" value="KAL2737128.1"/>
    <property type="molecule type" value="Genomic_DNA"/>
</dbReference>
<proteinExistence type="predicted"/>
<accession>A0ABD2BWH9</accession>
<dbReference type="Proteomes" id="UP001607303">
    <property type="component" value="Unassembled WGS sequence"/>
</dbReference>
<protein>
    <submittedName>
        <fullName evidence="1">Uncharacterized protein</fullName>
    </submittedName>
</protein>
<organism evidence="1 2">
    <name type="scientific">Vespula maculifrons</name>
    <name type="common">Eastern yellow jacket</name>
    <name type="synonym">Wasp</name>
    <dbReference type="NCBI Taxonomy" id="7453"/>
    <lineage>
        <taxon>Eukaryota</taxon>
        <taxon>Metazoa</taxon>
        <taxon>Ecdysozoa</taxon>
        <taxon>Arthropoda</taxon>
        <taxon>Hexapoda</taxon>
        <taxon>Insecta</taxon>
        <taxon>Pterygota</taxon>
        <taxon>Neoptera</taxon>
        <taxon>Endopterygota</taxon>
        <taxon>Hymenoptera</taxon>
        <taxon>Apocrita</taxon>
        <taxon>Aculeata</taxon>
        <taxon>Vespoidea</taxon>
        <taxon>Vespidae</taxon>
        <taxon>Vespinae</taxon>
        <taxon>Vespula</taxon>
    </lineage>
</organism>
<evidence type="ECO:0000313" key="2">
    <source>
        <dbReference type="Proteomes" id="UP001607303"/>
    </source>
</evidence>
<dbReference type="AlphaFoldDB" id="A0ABD2BWH9"/>